<protein>
    <submittedName>
        <fullName evidence="5">GreA/GreB family elongation factor</fullName>
    </submittedName>
</protein>
<keyword evidence="5" id="KW-0251">Elongation factor</keyword>
<dbReference type="PANTHER" id="PTHR30437">
    <property type="entry name" value="TRANSCRIPTION ELONGATION FACTOR GREA"/>
    <property type="match status" value="1"/>
</dbReference>
<dbReference type="InterPro" id="IPR022691">
    <property type="entry name" value="Tscrpt_elong_fac_GreA/B_N"/>
</dbReference>
<accession>A0A6B3L7V3</accession>
<evidence type="ECO:0000313" key="6">
    <source>
        <dbReference type="Proteomes" id="UP000475117"/>
    </source>
</evidence>
<dbReference type="PANTHER" id="PTHR30437:SF4">
    <property type="entry name" value="TRANSCRIPTION ELONGATION FACTOR GREA"/>
    <property type="match status" value="1"/>
</dbReference>
<dbReference type="GO" id="GO:0003677">
    <property type="term" value="F:DNA binding"/>
    <property type="evidence" value="ECO:0007669"/>
    <property type="project" value="InterPro"/>
</dbReference>
<proteinExistence type="predicted"/>
<dbReference type="Gene3D" id="3.10.50.30">
    <property type="entry name" value="Transcription elongation factor, GreA/GreB, C-terminal domain"/>
    <property type="match status" value="1"/>
</dbReference>
<gene>
    <name evidence="5" type="ORF">G3M56_007885</name>
</gene>
<organism evidence="5 6">
    <name type="scientific">Sulfuriroseicoccus oceanibius</name>
    <dbReference type="NCBI Taxonomy" id="2707525"/>
    <lineage>
        <taxon>Bacteria</taxon>
        <taxon>Pseudomonadati</taxon>
        <taxon>Verrucomicrobiota</taxon>
        <taxon>Verrucomicrobiia</taxon>
        <taxon>Verrucomicrobiales</taxon>
        <taxon>Verrucomicrobiaceae</taxon>
        <taxon>Sulfuriroseicoccus</taxon>
    </lineage>
</organism>
<keyword evidence="2" id="KW-0804">Transcription</keyword>
<dbReference type="InterPro" id="IPR036805">
    <property type="entry name" value="Tscrpt_elong_fac_GreA/B_N_sf"/>
</dbReference>
<dbReference type="SUPFAM" id="SSF46557">
    <property type="entry name" value="GreA transcript cleavage protein, N-terminal domain"/>
    <property type="match status" value="1"/>
</dbReference>
<feature type="domain" description="Transcription elongation factor GreA/GreB C-terminal" evidence="3">
    <location>
        <begin position="534"/>
        <end position="608"/>
    </location>
</feature>
<dbReference type="Pfam" id="PF01272">
    <property type="entry name" value="GreA_GreB"/>
    <property type="match status" value="1"/>
</dbReference>
<dbReference type="Pfam" id="PF03449">
    <property type="entry name" value="GreA_GreB_N"/>
    <property type="match status" value="1"/>
</dbReference>
<dbReference type="SUPFAM" id="SSF54534">
    <property type="entry name" value="FKBP-like"/>
    <property type="match status" value="1"/>
</dbReference>
<keyword evidence="5" id="KW-0648">Protein biosynthesis</keyword>
<name>A0A6B3L7V3_9BACT</name>
<reference evidence="5 6" key="1">
    <citation type="submission" date="2020-12" db="EMBL/GenBank/DDBJ databases">
        <title>Sulforoseuscoccus oceanibium gen. nov., sp. nov., a representative of the phylum Verrucomicrobia with special cytoplasmic membrane, and proposal of Sulforoseuscoccusaceae fam. nov.</title>
        <authorList>
            <person name="Xi F."/>
        </authorList>
    </citation>
    <scope>NUCLEOTIDE SEQUENCE [LARGE SCALE GENOMIC DNA]</scope>
    <source>
        <strain evidence="5 6">T37</strain>
    </source>
</reference>
<dbReference type="EMBL" id="CP066776">
    <property type="protein sequence ID" value="QQL43816.1"/>
    <property type="molecule type" value="Genomic_DNA"/>
</dbReference>
<dbReference type="GO" id="GO:0003746">
    <property type="term" value="F:translation elongation factor activity"/>
    <property type="evidence" value="ECO:0007669"/>
    <property type="project" value="UniProtKB-KW"/>
</dbReference>
<dbReference type="AlphaFoldDB" id="A0A6B3L7V3"/>
<dbReference type="Proteomes" id="UP000475117">
    <property type="component" value="Chromosome"/>
</dbReference>
<evidence type="ECO:0000256" key="1">
    <source>
        <dbReference type="ARBA" id="ARBA00023015"/>
    </source>
</evidence>
<evidence type="ECO:0000259" key="4">
    <source>
        <dbReference type="Pfam" id="PF03449"/>
    </source>
</evidence>
<dbReference type="RefSeq" id="WP_164361794.1">
    <property type="nucleotide sequence ID" value="NZ_CP066776.1"/>
</dbReference>
<dbReference type="GO" id="GO:0070063">
    <property type="term" value="F:RNA polymerase binding"/>
    <property type="evidence" value="ECO:0007669"/>
    <property type="project" value="InterPro"/>
</dbReference>
<sequence>MNAELEEMIAAGRMTPAAAEVLDKLQPGSFCFHPSWGAGTVKDWNFAALKMGIDFEGKPGHEMGLKFVLKSVEPIAQDHVIGQFVQDPAKVKELAKDDPVAFMGLVLKSYDGKILPDKVEDLVKGRIVEEKSYKRWWENTKKKLREHREFVVPSRRTEVLELRDSELSEAELLLEDFDLAKDSKTKVRAVSEIVKHLSAFESPAEDLAGLVADSGEVASKSAAFDLRGSLELIDARDSLVAAVEGLELPEGAPTFSGVMKAQLDKLPETLTSLPVSSLRGAIRSLPEAFGEQWVEEFLQILPQLGLRAASEVNAFLVKEGHQADLDVFLRRGIGQRDISVDLLAWVCKNRKGTTEHLFDDDLATAALSVMERDHLDEETGTASRLRDMFMEDKDLIPDFVAAMNAGQIKTFARRLMSVPVFDALSRNSLLARIIKLHPEVQELLAGRDEVKRDEPIIVSWESLERRKNEFEDLVQKQIPENTKEIAIARSYGDLRENFEFKAAKQNQAVLMRRKGEMEREISLARGISYDDADTSKVSIGTSVLVEDANGQQQTYHIVGAWDGDPDKNYLSYLSEMGAAFLNLEVGEETEVALSETSEPTLVKVVSITKLQA</sequence>
<keyword evidence="1" id="KW-0805">Transcription regulation</keyword>
<feature type="domain" description="Transcription elongation factor GreA/GreB N-terminal" evidence="4">
    <location>
        <begin position="457"/>
        <end position="524"/>
    </location>
</feature>
<dbReference type="InterPro" id="IPR036953">
    <property type="entry name" value="GreA/GreB_C_sf"/>
</dbReference>
<evidence type="ECO:0000313" key="5">
    <source>
        <dbReference type="EMBL" id="QQL43816.1"/>
    </source>
</evidence>
<keyword evidence="6" id="KW-1185">Reference proteome</keyword>
<dbReference type="Gene3D" id="1.10.287.180">
    <property type="entry name" value="Transcription elongation factor, GreA/GreB, N-terminal domain"/>
    <property type="match status" value="1"/>
</dbReference>
<dbReference type="InterPro" id="IPR001437">
    <property type="entry name" value="Tscrpt_elong_fac_GreA/B_C"/>
</dbReference>
<dbReference type="GO" id="GO:0006354">
    <property type="term" value="P:DNA-templated transcription elongation"/>
    <property type="evidence" value="ECO:0007669"/>
    <property type="project" value="TreeGrafter"/>
</dbReference>
<evidence type="ECO:0000259" key="3">
    <source>
        <dbReference type="Pfam" id="PF01272"/>
    </source>
</evidence>
<dbReference type="GO" id="GO:0032784">
    <property type="term" value="P:regulation of DNA-templated transcription elongation"/>
    <property type="evidence" value="ECO:0007669"/>
    <property type="project" value="InterPro"/>
</dbReference>
<dbReference type="KEGG" id="soa:G3M56_007885"/>
<dbReference type="InterPro" id="IPR023459">
    <property type="entry name" value="Tscrpt_elong_fac_GreA/B_fam"/>
</dbReference>
<evidence type="ECO:0000256" key="2">
    <source>
        <dbReference type="ARBA" id="ARBA00023163"/>
    </source>
</evidence>